<evidence type="ECO:0000313" key="5">
    <source>
        <dbReference type="Proteomes" id="UP000656042"/>
    </source>
</evidence>
<evidence type="ECO:0000256" key="1">
    <source>
        <dbReference type="SAM" id="MobiDB-lite"/>
    </source>
</evidence>
<reference evidence="4" key="2">
    <citation type="submission" date="2020-09" db="EMBL/GenBank/DDBJ databases">
        <authorList>
            <person name="Sun Q."/>
            <person name="Zhou Y."/>
        </authorList>
    </citation>
    <scope>NUCLEOTIDE SEQUENCE</scope>
    <source>
        <strain evidence="4">CGMCC 4.7299</strain>
    </source>
</reference>
<dbReference type="EMBL" id="BMMX01000014">
    <property type="protein sequence ID" value="GGK97035.1"/>
    <property type="molecule type" value="Genomic_DNA"/>
</dbReference>
<dbReference type="Proteomes" id="UP000656042">
    <property type="component" value="Unassembled WGS sequence"/>
</dbReference>
<name>A0A8J3FQ12_9ACTN</name>
<feature type="chain" id="PRO_5035149105" description="LPXTG-motif cell wall anchor domain-containing protein" evidence="3">
    <location>
        <begin position="30"/>
        <end position="410"/>
    </location>
</feature>
<evidence type="ECO:0000256" key="3">
    <source>
        <dbReference type="SAM" id="SignalP"/>
    </source>
</evidence>
<gene>
    <name evidence="4" type="ORF">GCM10012284_34130</name>
</gene>
<sequence>MMLRTVARMGAAGLFAAGSLAVTAGPALAAADVDFGVSLKGTTIAANSSGKFGAVDIANNGTTTPDEVEVMFDATKLDTTKVKVDLGACTFQNGIADCVLDGSRIPGPGETSDLDLPLIRQKGASGSAGKLTVTVKVKGDTNKSNDSRTVDVKVGDSGVDMVIEVPDVTGVQDNGTPTGKAIPPGGSSLVEGFVENRGDRTADGVRLTVSLPKGATFSETVEGCKLNGAKSEMQCTLSDFQMVPVDRDAEPDEFYSAFGFAFPVVVGKDVTGPVSLKGGNATVAAVGVVADTARKSLVKPAAPEMPDGFSALTSAQIARVEVDATDNSDDFAVLVAGPAGGQGGAGGHGGNGGNGNGGGQGGGDGGGLPVTGPVAATVGGVGAAVVLAGVMLFVLTRRRRIVLQTPRDGR</sequence>
<proteinExistence type="predicted"/>
<dbReference type="AlphaFoldDB" id="A0A8J3FQ12"/>
<reference evidence="4" key="1">
    <citation type="journal article" date="2014" name="Int. J. Syst. Evol. Microbiol.">
        <title>Complete genome sequence of Corynebacterium casei LMG S-19264T (=DSM 44701T), isolated from a smear-ripened cheese.</title>
        <authorList>
            <consortium name="US DOE Joint Genome Institute (JGI-PGF)"/>
            <person name="Walter F."/>
            <person name="Albersmeier A."/>
            <person name="Kalinowski J."/>
            <person name="Ruckert C."/>
        </authorList>
    </citation>
    <scope>NUCLEOTIDE SEQUENCE</scope>
    <source>
        <strain evidence="4">CGMCC 4.7299</strain>
    </source>
</reference>
<keyword evidence="2" id="KW-0472">Membrane</keyword>
<dbReference type="CDD" id="cd12087">
    <property type="entry name" value="TM_EGFR-like"/>
    <property type="match status" value="1"/>
</dbReference>
<comment type="caution">
    <text evidence="4">The sequence shown here is derived from an EMBL/GenBank/DDBJ whole genome shotgun (WGS) entry which is preliminary data.</text>
</comment>
<protein>
    <recommendedName>
        <fullName evidence="6">LPXTG-motif cell wall anchor domain-containing protein</fullName>
    </recommendedName>
</protein>
<dbReference type="RefSeq" id="WP_189080191.1">
    <property type="nucleotide sequence ID" value="NZ_BMMX01000014.1"/>
</dbReference>
<keyword evidence="3" id="KW-0732">Signal</keyword>
<keyword evidence="5" id="KW-1185">Reference proteome</keyword>
<evidence type="ECO:0000313" key="4">
    <source>
        <dbReference type="EMBL" id="GGK97035.1"/>
    </source>
</evidence>
<feature type="transmembrane region" description="Helical" evidence="2">
    <location>
        <begin position="374"/>
        <end position="395"/>
    </location>
</feature>
<organism evidence="4 5">
    <name type="scientific">Mangrovihabitans endophyticus</name>
    <dbReference type="NCBI Taxonomy" id="1751298"/>
    <lineage>
        <taxon>Bacteria</taxon>
        <taxon>Bacillati</taxon>
        <taxon>Actinomycetota</taxon>
        <taxon>Actinomycetes</taxon>
        <taxon>Micromonosporales</taxon>
        <taxon>Micromonosporaceae</taxon>
        <taxon>Mangrovihabitans</taxon>
    </lineage>
</organism>
<feature type="region of interest" description="Disordered" evidence="1">
    <location>
        <begin position="343"/>
        <end position="366"/>
    </location>
</feature>
<keyword evidence="2" id="KW-1133">Transmembrane helix</keyword>
<feature type="signal peptide" evidence="3">
    <location>
        <begin position="1"/>
        <end position="29"/>
    </location>
</feature>
<evidence type="ECO:0000256" key="2">
    <source>
        <dbReference type="SAM" id="Phobius"/>
    </source>
</evidence>
<accession>A0A8J3FQ12</accession>
<evidence type="ECO:0008006" key="6">
    <source>
        <dbReference type="Google" id="ProtNLM"/>
    </source>
</evidence>
<keyword evidence="2" id="KW-0812">Transmembrane</keyword>